<evidence type="ECO:0000313" key="1">
    <source>
        <dbReference type="EMBL" id="OFC63739.1"/>
    </source>
</evidence>
<dbReference type="Proteomes" id="UP000243534">
    <property type="component" value="Unassembled WGS sequence"/>
</dbReference>
<proteinExistence type="predicted"/>
<dbReference type="EMBL" id="MAYS01000037">
    <property type="protein sequence ID" value="OFC63739.1"/>
    <property type="molecule type" value="Genomic_DNA"/>
</dbReference>
<organism evidence="1 2">
    <name type="scientific">Candidatus Erwinia dacicola</name>
    <dbReference type="NCBI Taxonomy" id="252393"/>
    <lineage>
        <taxon>Bacteria</taxon>
        <taxon>Pseudomonadati</taxon>
        <taxon>Pseudomonadota</taxon>
        <taxon>Gammaproteobacteria</taxon>
        <taxon>Enterobacterales</taxon>
        <taxon>Erwiniaceae</taxon>
        <taxon>Erwinia</taxon>
    </lineage>
</organism>
<gene>
    <name evidence="1" type="ORF">BBW68_04235</name>
</gene>
<sequence>MPSLRVCLSRARVAQRNRLLSSGQLLLKNGQGRCGMLNALNGESGPPLVDAVAVFFEMAISAVINGKEQLCRARDIHGAEYKAELRSCKAPERRSRDARPVRALRSLFAPRVT</sequence>
<comment type="caution">
    <text evidence="1">The sequence shown here is derived from an EMBL/GenBank/DDBJ whole genome shotgun (WGS) entry which is preliminary data.</text>
</comment>
<dbReference type="AlphaFoldDB" id="A0A1E7Z4P6"/>
<reference evidence="1 2" key="1">
    <citation type="submission" date="2016-07" db="EMBL/GenBank/DDBJ databases">
        <authorList>
            <person name="Yuval B."/>
        </authorList>
    </citation>
    <scope>NUCLEOTIDE SEQUENCE [LARGE SCALE GENOMIC DNA]</scope>
    <source>
        <strain evidence="1 2">IL</strain>
    </source>
</reference>
<accession>A0A1E7Z4P6</accession>
<protein>
    <submittedName>
        <fullName evidence="1">Uncharacterized protein</fullName>
    </submittedName>
</protein>
<name>A0A1E7Z4P6_9GAMM</name>
<evidence type="ECO:0000313" key="2">
    <source>
        <dbReference type="Proteomes" id="UP000243534"/>
    </source>
</evidence>